<evidence type="ECO:0000259" key="17">
    <source>
        <dbReference type="PROSITE" id="PS51371"/>
    </source>
</evidence>
<protein>
    <recommendedName>
        <fullName evidence="21">Metal transporter CNNM2</fullName>
    </recommendedName>
</protein>
<evidence type="ECO:0000256" key="2">
    <source>
        <dbReference type="ARBA" id="ARBA00010484"/>
    </source>
</evidence>
<comment type="caution">
    <text evidence="19">The sequence shown here is derived from an EMBL/GenBank/DDBJ whole genome shotgun (WGS) entry which is preliminary data.</text>
</comment>
<comment type="similarity">
    <text evidence="2">Belongs to the ACDP family.</text>
</comment>
<evidence type="ECO:0000256" key="12">
    <source>
        <dbReference type="PROSITE-ProRule" id="PRU01193"/>
    </source>
</evidence>
<evidence type="ECO:0000259" key="18">
    <source>
        <dbReference type="PROSITE" id="PS51846"/>
    </source>
</evidence>
<feature type="transmembrane region" description="Helical" evidence="14">
    <location>
        <begin position="502"/>
        <end position="520"/>
    </location>
</feature>
<feature type="transmembrane region" description="Helical" evidence="14">
    <location>
        <begin position="532"/>
        <end position="552"/>
    </location>
</feature>
<keyword evidence="9 11" id="KW-0129">CBS domain</keyword>
<evidence type="ECO:0000256" key="8">
    <source>
        <dbReference type="ARBA" id="ARBA00023065"/>
    </source>
</evidence>
<feature type="compositionally biased region" description="Basic and acidic residues" evidence="13">
    <location>
        <begin position="1073"/>
        <end position="1085"/>
    </location>
</feature>
<keyword evidence="10 12" id="KW-0472">Membrane</keyword>
<dbReference type="Proteomes" id="UP001378592">
    <property type="component" value="Unassembled WGS sequence"/>
</dbReference>
<dbReference type="PROSITE" id="PS51371">
    <property type="entry name" value="CBS"/>
    <property type="match status" value="1"/>
</dbReference>
<feature type="compositionally biased region" description="Gly residues" evidence="13">
    <location>
        <begin position="1034"/>
        <end position="1044"/>
    </location>
</feature>
<evidence type="ECO:0000256" key="9">
    <source>
        <dbReference type="ARBA" id="ARBA00023122"/>
    </source>
</evidence>
<dbReference type="GO" id="GO:0006811">
    <property type="term" value="P:monoatomic ion transport"/>
    <property type="evidence" value="ECO:0007669"/>
    <property type="project" value="UniProtKB-KW"/>
</dbReference>
<feature type="domain" description="CBS" evidence="17">
    <location>
        <begin position="611"/>
        <end position="672"/>
    </location>
</feature>
<dbReference type="GO" id="GO:0005886">
    <property type="term" value="C:plasma membrane"/>
    <property type="evidence" value="ECO:0007669"/>
    <property type="project" value="UniProtKB-SubCell"/>
</dbReference>
<reference evidence="19 20" key="1">
    <citation type="submission" date="2024-03" db="EMBL/GenBank/DDBJ databases">
        <title>The genome assembly and annotation of the cricket Gryllus longicercus Weissman &amp; Gray.</title>
        <authorList>
            <person name="Szrajer S."/>
            <person name="Gray D."/>
            <person name="Ylla G."/>
        </authorList>
    </citation>
    <scope>NUCLEOTIDE SEQUENCE [LARGE SCALE GENOMIC DNA]</scope>
    <source>
        <strain evidence="19">DAG 2021-001</strain>
        <tissue evidence="19">Whole body minus gut</tissue>
    </source>
</reference>
<dbReference type="Gene3D" id="3.10.580.10">
    <property type="entry name" value="CBS-domain"/>
    <property type="match status" value="1"/>
</dbReference>
<dbReference type="InterPro" id="IPR018490">
    <property type="entry name" value="cNMP-bd_dom_sf"/>
</dbReference>
<evidence type="ECO:0000313" key="20">
    <source>
        <dbReference type="Proteomes" id="UP001378592"/>
    </source>
</evidence>
<keyword evidence="15" id="KW-0732">Signal</keyword>
<keyword evidence="7 12" id="KW-1133">Transmembrane helix</keyword>
<feature type="region of interest" description="Disordered" evidence="13">
    <location>
        <begin position="967"/>
        <end position="986"/>
    </location>
</feature>
<dbReference type="AlphaFoldDB" id="A0AAN9VNI4"/>
<sequence length="1112" mass="121575">MALEASRLLFLLLCFTILYLSNGSKSENVKPVITSISLVNVTFITNANNEDFRRMLVELRGSDLHSSMIVRLTSHLSERRTECVNETDSDLFGYSFKEEWLNSTFAYMTLTVPCAVEFSKHLYVCVGSRDLKNDGALNLLNRTFRGEVIKWLHQGKNVTLNEDFSGSDLQVSSDSSNHSAPRCGRRGGRRRRAEPPSSEPSTAAAAPASAPAAAAPAAAAASASASAPDRRVEAASGPAPAEAGGGGVGGVTEVAVGVPLRVTGLRVEWAAREPVLGADGVVGLLAGTDVRLRLFGQGLANRTRFTLTRRAQERGICAYPLPHIHELEADAADERSATVKMRVPVAVDGDDGVFYVCVMEPLDEAQAAAGAGAAAVAAPAPASASGEAAEGEAAERWLHQGNAPWLAIRSYEKLLPTWLSITIIVVCLTFSALFSGLNLGLMSMDQTDLKIVANTGSEQERRYAQAIMPVRKMGNYLLCSILLGNVLVNSTFTILLDDLTSGLVAIVGSTLAIVVFGEISPQAVCSRHGLAVGAKTIYITKMVMLITFPLSYPISKLLDRLLGVELGNVYNRERLKELVKVTNEYNDLEKDEVNIIAGALEFRKKVVSDVMTKLEDVFMLSNDAILDFETVSEIMKQGYSRIPVYDGVRSNIVTVLYIKDLAFVDPDDNTPLSTLCNFYQNPCNFVFEDTTLDIMFKQFKEGIKGHMAIVQRVNSEGEGDPFYETVGIVTLEDVIEELIQSEIVDETDVWTDNRSKRRRNEKTNRQDFTVFAERRENQRIHISPQLTLATFQYLSTAVNAFKPDNISETILRRLLKQDVIYHIKVKNKEKARNDPQCIIYSQGKAVDYFVLILEGRVEVTVGRENMMFESGPFTYFGSQALTQNIGVADSPTSPAPQNLGSLQSVNLDSILRYTFVPDYSVRAITEVFYIKIKRSLYLAAKRATLMEMAKKDNQTDFDDEVEKLLHSLDEDDRSQGPMDSPPSHRIQMDKDFLQHQVAACAERSASLVGNDITMLSGSKSSGLSPPPPAHSAGSPGGASIGGLIGRELNGSRKLSAHLSPTKVIGEGTNLLMDGKDGDKISEKYKSTSPKQSIDDSEERTILLPKPASNTKC</sequence>
<feature type="domain" description="Cyclic nucleotide-binding" evidence="16">
    <location>
        <begin position="839"/>
        <end position="915"/>
    </location>
</feature>
<evidence type="ECO:0000256" key="4">
    <source>
        <dbReference type="ARBA" id="ARBA00022475"/>
    </source>
</evidence>
<evidence type="ECO:0000256" key="1">
    <source>
        <dbReference type="ARBA" id="ARBA00004651"/>
    </source>
</evidence>
<proteinExistence type="inferred from homology"/>
<dbReference type="InterPro" id="IPR046342">
    <property type="entry name" value="CBS_dom_sf"/>
</dbReference>
<evidence type="ECO:0008006" key="21">
    <source>
        <dbReference type="Google" id="ProtNLM"/>
    </source>
</evidence>
<dbReference type="Pfam" id="PF25562">
    <property type="entry name" value="CNBH_CNNM2_C"/>
    <property type="match status" value="1"/>
</dbReference>
<accession>A0AAN9VNI4</accession>
<dbReference type="GO" id="GO:0022857">
    <property type="term" value="F:transmembrane transporter activity"/>
    <property type="evidence" value="ECO:0007669"/>
    <property type="project" value="TreeGrafter"/>
</dbReference>
<evidence type="ECO:0000256" key="15">
    <source>
        <dbReference type="SAM" id="SignalP"/>
    </source>
</evidence>
<dbReference type="EMBL" id="JAZDUA010000097">
    <property type="protein sequence ID" value="KAK7868300.1"/>
    <property type="molecule type" value="Genomic_DNA"/>
</dbReference>
<feature type="transmembrane region" description="Helical" evidence="14">
    <location>
        <begin position="476"/>
        <end position="496"/>
    </location>
</feature>
<dbReference type="Pfam" id="PF01595">
    <property type="entry name" value="CNNM"/>
    <property type="match status" value="1"/>
</dbReference>
<evidence type="ECO:0000256" key="11">
    <source>
        <dbReference type="PROSITE-ProRule" id="PRU00703"/>
    </source>
</evidence>
<keyword evidence="6" id="KW-0677">Repeat</keyword>
<evidence type="ECO:0000256" key="3">
    <source>
        <dbReference type="ARBA" id="ARBA00022448"/>
    </source>
</evidence>
<dbReference type="PANTHER" id="PTHR12064">
    <property type="entry name" value="METAL TRANSPORTER CNNM"/>
    <property type="match status" value="1"/>
</dbReference>
<evidence type="ECO:0000313" key="19">
    <source>
        <dbReference type="EMBL" id="KAK7868300.1"/>
    </source>
</evidence>
<evidence type="ECO:0000256" key="7">
    <source>
        <dbReference type="ARBA" id="ARBA00022989"/>
    </source>
</evidence>
<feature type="transmembrane region" description="Helical" evidence="14">
    <location>
        <begin position="418"/>
        <end position="441"/>
    </location>
</feature>
<organism evidence="19 20">
    <name type="scientific">Gryllus longicercus</name>
    <dbReference type="NCBI Taxonomy" id="2509291"/>
    <lineage>
        <taxon>Eukaryota</taxon>
        <taxon>Metazoa</taxon>
        <taxon>Ecdysozoa</taxon>
        <taxon>Arthropoda</taxon>
        <taxon>Hexapoda</taxon>
        <taxon>Insecta</taxon>
        <taxon>Pterygota</taxon>
        <taxon>Neoptera</taxon>
        <taxon>Polyneoptera</taxon>
        <taxon>Orthoptera</taxon>
        <taxon>Ensifera</taxon>
        <taxon>Gryllidea</taxon>
        <taxon>Grylloidea</taxon>
        <taxon>Gryllidae</taxon>
        <taxon>Gryllinae</taxon>
        <taxon>Gryllus</taxon>
    </lineage>
</organism>
<feature type="region of interest" description="Disordered" evidence="13">
    <location>
        <begin position="1059"/>
        <end position="1112"/>
    </location>
</feature>
<evidence type="ECO:0000259" key="16">
    <source>
        <dbReference type="PROSITE" id="PS50042"/>
    </source>
</evidence>
<feature type="region of interest" description="Disordered" evidence="13">
    <location>
        <begin position="1017"/>
        <end position="1045"/>
    </location>
</feature>
<feature type="signal peptide" evidence="15">
    <location>
        <begin position="1"/>
        <end position="26"/>
    </location>
</feature>
<feature type="compositionally biased region" description="Low complexity" evidence="13">
    <location>
        <begin position="195"/>
        <end position="210"/>
    </location>
</feature>
<gene>
    <name evidence="19" type="ORF">R5R35_013888</name>
</gene>
<keyword evidence="20" id="KW-1185">Reference proteome</keyword>
<evidence type="ECO:0000256" key="13">
    <source>
        <dbReference type="SAM" id="MobiDB-lite"/>
    </source>
</evidence>
<comment type="subcellular location">
    <subcellularLocation>
        <location evidence="1">Cell membrane</location>
        <topology evidence="1">Multi-pass membrane protein</topology>
    </subcellularLocation>
</comment>
<dbReference type="PROSITE" id="PS51846">
    <property type="entry name" value="CNNM"/>
    <property type="match status" value="1"/>
</dbReference>
<dbReference type="Gene3D" id="2.60.120.10">
    <property type="entry name" value="Jelly Rolls"/>
    <property type="match status" value="1"/>
</dbReference>
<dbReference type="PANTHER" id="PTHR12064:SF94">
    <property type="entry name" value="UNEXTENDED PROTEIN"/>
    <property type="match status" value="1"/>
</dbReference>
<dbReference type="SUPFAM" id="SSF51206">
    <property type="entry name" value="cAMP-binding domain-like"/>
    <property type="match status" value="1"/>
</dbReference>
<feature type="chain" id="PRO_5042882357" description="Metal transporter CNNM2" evidence="15">
    <location>
        <begin position="27"/>
        <end position="1112"/>
    </location>
</feature>
<dbReference type="InterPro" id="IPR002550">
    <property type="entry name" value="CNNM"/>
</dbReference>
<dbReference type="CDD" id="cd04590">
    <property type="entry name" value="CBS_pair_CorC_HlyC_assoc"/>
    <property type="match status" value="1"/>
</dbReference>
<dbReference type="InterPro" id="IPR014710">
    <property type="entry name" value="RmlC-like_jellyroll"/>
</dbReference>
<keyword evidence="5 12" id="KW-0812">Transmembrane</keyword>
<evidence type="ECO:0000256" key="5">
    <source>
        <dbReference type="ARBA" id="ARBA00022692"/>
    </source>
</evidence>
<feature type="domain" description="CNNM transmembrane" evidence="18">
    <location>
        <begin position="413"/>
        <end position="592"/>
    </location>
</feature>
<keyword evidence="8" id="KW-0406">Ion transport</keyword>
<dbReference type="InterPro" id="IPR000644">
    <property type="entry name" value="CBS_dom"/>
</dbReference>
<evidence type="ECO:0000256" key="6">
    <source>
        <dbReference type="ARBA" id="ARBA00022737"/>
    </source>
</evidence>
<name>A0AAN9VNI4_9ORTH</name>
<evidence type="ECO:0000256" key="14">
    <source>
        <dbReference type="SAM" id="Phobius"/>
    </source>
</evidence>
<dbReference type="InterPro" id="IPR044751">
    <property type="entry name" value="Ion_transp-like_CBS"/>
</dbReference>
<dbReference type="PROSITE" id="PS50042">
    <property type="entry name" value="CNMP_BINDING_3"/>
    <property type="match status" value="1"/>
</dbReference>
<dbReference type="InterPro" id="IPR000595">
    <property type="entry name" value="cNMP-bd_dom"/>
</dbReference>
<feature type="compositionally biased region" description="Low complexity" evidence="13">
    <location>
        <begin position="167"/>
        <end position="179"/>
    </location>
</feature>
<feature type="region of interest" description="Disordered" evidence="13">
    <location>
        <begin position="167"/>
        <end position="210"/>
    </location>
</feature>
<feature type="compositionally biased region" description="Basic residues" evidence="13">
    <location>
        <begin position="183"/>
        <end position="192"/>
    </location>
</feature>
<keyword evidence="3" id="KW-0813">Transport</keyword>
<dbReference type="GO" id="GO:0010960">
    <property type="term" value="P:magnesium ion homeostasis"/>
    <property type="evidence" value="ECO:0007669"/>
    <property type="project" value="InterPro"/>
</dbReference>
<dbReference type="FunFam" id="3.10.580.10:FF:000001">
    <property type="entry name" value="Putative metal transporter CNNM3 isoform 2"/>
    <property type="match status" value="1"/>
</dbReference>
<evidence type="ECO:0000256" key="10">
    <source>
        <dbReference type="ARBA" id="ARBA00023136"/>
    </source>
</evidence>
<feature type="region of interest" description="Disordered" evidence="13">
    <location>
        <begin position="229"/>
        <end position="250"/>
    </location>
</feature>
<dbReference type="InterPro" id="IPR045095">
    <property type="entry name" value="ACDP"/>
</dbReference>
<keyword evidence="4" id="KW-1003">Cell membrane</keyword>
<dbReference type="SUPFAM" id="SSF54631">
    <property type="entry name" value="CBS-domain pair"/>
    <property type="match status" value="1"/>
</dbReference>